<comment type="caution">
    <text evidence="2">The sequence shown here is derived from an EMBL/GenBank/DDBJ whole genome shotgun (WGS) entry which is preliminary data.</text>
</comment>
<evidence type="ECO:0000313" key="3">
    <source>
        <dbReference type="Proteomes" id="UP000789570"/>
    </source>
</evidence>
<gene>
    <name evidence="2" type="ORF">FCALED_LOCUS582</name>
</gene>
<dbReference type="Proteomes" id="UP000789570">
    <property type="component" value="Unassembled WGS sequence"/>
</dbReference>
<dbReference type="OrthoDB" id="6247875at2759"/>
<feature type="region of interest" description="Disordered" evidence="1">
    <location>
        <begin position="1"/>
        <end position="20"/>
    </location>
</feature>
<proteinExistence type="predicted"/>
<dbReference type="EMBL" id="CAJVPQ010000058">
    <property type="protein sequence ID" value="CAG8441612.1"/>
    <property type="molecule type" value="Genomic_DNA"/>
</dbReference>
<reference evidence="2" key="1">
    <citation type="submission" date="2021-06" db="EMBL/GenBank/DDBJ databases">
        <authorList>
            <person name="Kallberg Y."/>
            <person name="Tangrot J."/>
            <person name="Rosling A."/>
        </authorList>
    </citation>
    <scope>NUCLEOTIDE SEQUENCE</scope>
    <source>
        <strain evidence="2">UK204</strain>
    </source>
</reference>
<dbReference type="AlphaFoldDB" id="A0A9N8V812"/>
<accession>A0A9N8V812</accession>
<protein>
    <submittedName>
        <fullName evidence="2">12602_t:CDS:1</fullName>
    </submittedName>
</protein>
<evidence type="ECO:0000313" key="2">
    <source>
        <dbReference type="EMBL" id="CAG8441612.1"/>
    </source>
</evidence>
<organism evidence="2 3">
    <name type="scientific">Funneliformis caledonium</name>
    <dbReference type="NCBI Taxonomy" id="1117310"/>
    <lineage>
        <taxon>Eukaryota</taxon>
        <taxon>Fungi</taxon>
        <taxon>Fungi incertae sedis</taxon>
        <taxon>Mucoromycota</taxon>
        <taxon>Glomeromycotina</taxon>
        <taxon>Glomeromycetes</taxon>
        <taxon>Glomerales</taxon>
        <taxon>Glomeraceae</taxon>
        <taxon>Funneliformis</taxon>
    </lineage>
</organism>
<name>A0A9N8V812_9GLOM</name>
<sequence>MSIIANPDWQGKLKSSKNERPNEEQIKIINRFNREEIFNHKYDIQSLFSKFYKLDTTPVEQIVPKRQVNSFMILRTVLGLVAAKGGIKRELGDGTQQSKIAGFIWGGADPSEKKRFEELSTQFKDFHKIFFPHYEYKPTPKAQAAGCTFVDPIISSSYSQTIPVVPSSLMSYQDSAMSPTSIAEQFNMINNNEFAATVIEGSSFQNESSFAQTFLEDSSFQNEAGMGNIYYQQFPFAETFLEGTAFQNKHKTMENDYFKFPNTSSLNEQSDFDLLNGSPAPFEQPYINYLNNNINNMYGMTNYDQTPTDATNIQFSAIDESYYFY</sequence>
<dbReference type="SUPFAM" id="SSF47095">
    <property type="entry name" value="HMG-box"/>
    <property type="match status" value="1"/>
</dbReference>
<evidence type="ECO:0000256" key="1">
    <source>
        <dbReference type="SAM" id="MobiDB-lite"/>
    </source>
</evidence>
<keyword evidence="3" id="KW-1185">Reference proteome</keyword>
<dbReference type="InterPro" id="IPR036910">
    <property type="entry name" value="HMG_box_dom_sf"/>
</dbReference>
<dbReference type="Gene3D" id="1.10.30.10">
    <property type="entry name" value="High mobility group box domain"/>
    <property type="match status" value="1"/>
</dbReference>